<evidence type="ECO:0000313" key="1">
    <source>
        <dbReference type="EMBL" id="MBN4068022.1"/>
    </source>
</evidence>
<keyword evidence="2" id="KW-1185">Reference proteome</keyword>
<name>A0ABS3ATT2_9BACT</name>
<dbReference type="EMBL" id="JAFITO010000003">
    <property type="protein sequence ID" value="MBN4068022.1"/>
    <property type="molecule type" value="Genomic_DNA"/>
</dbReference>
<accession>A0ABS3ATT2</accession>
<comment type="caution">
    <text evidence="1">The sequence shown here is derived from an EMBL/GenBank/DDBJ whole genome shotgun (WGS) entry which is preliminary data.</text>
</comment>
<gene>
    <name evidence="1" type="ORF">JYU06_00650</name>
</gene>
<organism evidence="1 2">
    <name type="scientific">Desulfotalea psychrophila</name>
    <dbReference type="NCBI Taxonomy" id="84980"/>
    <lineage>
        <taxon>Bacteria</taxon>
        <taxon>Pseudomonadati</taxon>
        <taxon>Thermodesulfobacteriota</taxon>
        <taxon>Desulfobulbia</taxon>
        <taxon>Desulfobulbales</taxon>
        <taxon>Desulfocapsaceae</taxon>
        <taxon>Desulfotalea</taxon>
    </lineage>
</organism>
<protein>
    <submittedName>
        <fullName evidence="1">Uncharacterized protein</fullName>
    </submittedName>
</protein>
<evidence type="ECO:0000313" key="2">
    <source>
        <dbReference type="Proteomes" id="UP000717534"/>
    </source>
</evidence>
<sequence>MFSDKEAMEKMIEEILLFIRYAVPEEEQVSARDYLELFHEDQFALTVIKEYYRNLPDAREESLLKISVIEQKEQVFLLLLSTANHHYLYLTNDEEGTFLGEYEKGVVDSHILSFFDYPDQKAFSKAHSSTEGYREYLPLERMNERICPSCGTKAGDMHTLGCPVELCPWCGGQLNHCNCRFEQLGVEELTDETKLEKLEEKLEKKGRIAYATEQRPSFLKE</sequence>
<proteinExistence type="predicted"/>
<reference evidence="1 2" key="1">
    <citation type="submission" date="2021-02" db="EMBL/GenBank/DDBJ databases">
        <title>Activity-based single-cell genomes from oceanic crustal fluid captures similar information to metagenomic and metatranscriptomic surveys with orders of magnitude less sampling.</title>
        <authorList>
            <person name="D'Angelo T.S."/>
            <person name="Orcutt B.N."/>
        </authorList>
    </citation>
    <scope>NUCLEOTIDE SEQUENCE [LARGE SCALE GENOMIC DNA]</scope>
    <source>
        <strain evidence="1">AH-315-G02</strain>
    </source>
</reference>
<dbReference type="Proteomes" id="UP000717534">
    <property type="component" value="Unassembled WGS sequence"/>
</dbReference>